<keyword evidence="2" id="KW-1133">Transmembrane helix</keyword>
<evidence type="ECO:0000256" key="1">
    <source>
        <dbReference type="SAM" id="MobiDB-lite"/>
    </source>
</evidence>
<feature type="region of interest" description="Disordered" evidence="1">
    <location>
        <begin position="48"/>
        <end position="86"/>
    </location>
</feature>
<dbReference type="VEuPathDB" id="TriTrypDB:TcYC6_0150680"/>
<gene>
    <name evidence="4" type="ORF">C3747_311g47</name>
</gene>
<dbReference type="VEuPathDB" id="TriTrypDB:TcCLB.509195.40"/>
<feature type="chain" id="PRO_5016048415" evidence="3">
    <location>
        <begin position="24"/>
        <end position="296"/>
    </location>
</feature>
<evidence type="ECO:0000256" key="3">
    <source>
        <dbReference type="SAM" id="SignalP"/>
    </source>
</evidence>
<proteinExistence type="predicted"/>
<keyword evidence="3" id="KW-0732">Signal</keyword>
<accession>A0A2V2VER2</accession>
<feature type="region of interest" description="Disordered" evidence="1">
    <location>
        <begin position="109"/>
        <end position="188"/>
    </location>
</feature>
<reference evidence="4 5" key="1">
    <citation type="journal article" date="2018" name="Microb. Genom.">
        <title>Expanding an expanded genome: long-read sequencing of Trypanosoma cruzi.</title>
        <authorList>
            <person name="Berna L."/>
            <person name="Rodriguez M."/>
            <person name="Chiribao M.L."/>
            <person name="Parodi-Talice A."/>
            <person name="Pita S."/>
            <person name="Rijo G."/>
            <person name="Alvarez-Valin F."/>
            <person name="Robello C."/>
        </authorList>
    </citation>
    <scope>NUCLEOTIDE SEQUENCE [LARGE SCALE GENOMIC DNA]</scope>
    <source>
        <strain evidence="4 5">TCC</strain>
    </source>
</reference>
<protein>
    <submittedName>
        <fullName evidence="4">Putative mucin TcMUCII</fullName>
    </submittedName>
</protein>
<evidence type="ECO:0000313" key="4">
    <source>
        <dbReference type="EMBL" id="PWU92813.1"/>
    </source>
</evidence>
<dbReference type="VEuPathDB" id="TriTrypDB:TcCLB.503827.30"/>
<keyword evidence="2" id="KW-0812">Transmembrane</keyword>
<dbReference type="InterPro" id="IPR000458">
    <property type="entry name" value="Tryp_mucin"/>
</dbReference>
<evidence type="ECO:0000256" key="2">
    <source>
        <dbReference type="SAM" id="Phobius"/>
    </source>
</evidence>
<dbReference type="EMBL" id="PRFC01000311">
    <property type="protein sequence ID" value="PWU92813.1"/>
    <property type="molecule type" value="Genomic_DNA"/>
</dbReference>
<name>A0A2V2VER2_TRYCR</name>
<dbReference type="VEuPathDB" id="TriTrypDB:TcCLB.510391.30"/>
<dbReference type="Pfam" id="PF01456">
    <property type="entry name" value="Mucin"/>
    <property type="match status" value="1"/>
</dbReference>
<dbReference type="Proteomes" id="UP000246078">
    <property type="component" value="Unassembled WGS sequence"/>
</dbReference>
<comment type="caution">
    <text evidence="4">The sequence shown here is derived from an EMBL/GenBank/DDBJ whole genome shotgun (WGS) entry which is preliminary data.</text>
</comment>
<feature type="compositionally biased region" description="Low complexity" evidence="1">
    <location>
        <begin position="146"/>
        <end position="188"/>
    </location>
</feature>
<dbReference type="VEuPathDB" id="TriTrypDB:C4B63_53g180"/>
<feature type="compositionally biased region" description="Basic and acidic residues" evidence="1">
    <location>
        <begin position="48"/>
        <end position="62"/>
    </location>
</feature>
<feature type="transmembrane region" description="Helical" evidence="2">
    <location>
        <begin position="250"/>
        <end position="271"/>
    </location>
</feature>
<organism evidence="4 5">
    <name type="scientific">Trypanosoma cruzi</name>
    <dbReference type="NCBI Taxonomy" id="5693"/>
    <lineage>
        <taxon>Eukaryota</taxon>
        <taxon>Discoba</taxon>
        <taxon>Euglenozoa</taxon>
        <taxon>Kinetoplastea</taxon>
        <taxon>Metakinetoplastina</taxon>
        <taxon>Trypanosomatida</taxon>
        <taxon>Trypanosomatidae</taxon>
        <taxon>Trypanosoma</taxon>
        <taxon>Schizotrypanum</taxon>
    </lineage>
</organism>
<keyword evidence="2" id="KW-0472">Membrane</keyword>
<dbReference type="AlphaFoldDB" id="A0A2V2VER2"/>
<feature type="compositionally biased region" description="Polar residues" evidence="1">
    <location>
        <begin position="123"/>
        <end position="136"/>
    </location>
</feature>
<dbReference type="VEuPathDB" id="TriTrypDB:C3747_311g47"/>
<sequence>MMMCRLLCALLVLALFYFSSARATASEVKPEQEVNVKVTVSEVLNELGGEHNSDTDVDELRSGKTASGAGHNANGMLPSNSEPLVPMVDTLKSESPKDVQEQALDGVTEAAKGGKEKPLNPEVTDTSDAQQSTSVTAVRKVSESETTAANATTTTTTTNAPTTTTTTAPQATGITTTAAPTTTTASAPSHLREIDGSLSSSAWVFAPLLLAASALAYNTLGQKGGWAVRASTQRRGHVYVYCGPMYKVRAIMMIVFLLPLLPLSCCVLRVVPHIRRIERIPDTLLCMRSGALGSFL</sequence>
<evidence type="ECO:0000313" key="5">
    <source>
        <dbReference type="Proteomes" id="UP000246078"/>
    </source>
</evidence>
<feature type="signal peptide" evidence="3">
    <location>
        <begin position="1"/>
        <end position="23"/>
    </location>
</feature>
<dbReference type="VEuPathDB" id="TriTrypDB:TcCL_Unassigned05373"/>
<dbReference type="VEuPathDB" id="TriTrypDB:ECC02_010793"/>